<evidence type="ECO:0000313" key="4">
    <source>
        <dbReference type="WBParaSite" id="ACRNAN_Path_1108.g4265.t1"/>
    </source>
</evidence>
<dbReference type="InterPro" id="IPR003690">
    <property type="entry name" value="MTERF"/>
</dbReference>
<comment type="similarity">
    <text evidence="1">Belongs to the mTERF family.</text>
</comment>
<dbReference type="WBParaSite" id="ACRNAN_Path_1108.g4265.t1">
    <property type="protein sequence ID" value="ACRNAN_Path_1108.g4265.t1"/>
    <property type="gene ID" value="ACRNAN_Path_1108.g4265"/>
</dbReference>
<keyword evidence="3" id="KW-1185">Reference proteome</keyword>
<reference evidence="4" key="1">
    <citation type="submission" date="2022-11" db="UniProtKB">
        <authorList>
            <consortium name="WormBaseParasite"/>
        </authorList>
    </citation>
    <scope>IDENTIFICATION</scope>
</reference>
<evidence type="ECO:0000256" key="1">
    <source>
        <dbReference type="ARBA" id="ARBA00007692"/>
    </source>
</evidence>
<evidence type="ECO:0000313" key="3">
    <source>
        <dbReference type="Proteomes" id="UP000887540"/>
    </source>
</evidence>
<dbReference type="AlphaFoldDB" id="A0A914BVS0"/>
<dbReference type="Proteomes" id="UP000887540">
    <property type="component" value="Unplaced"/>
</dbReference>
<dbReference type="Pfam" id="PF02536">
    <property type="entry name" value="mTERF"/>
    <property type="match status" value="1"/>
</dbReference>
<accession>A0A914BVS0</accession>
<dbReference type="InterPro" id="IPR038538">
    <property type="entry name" value="MTERF_sf"/>
</dbReference>
<evidence type="ECO:0000256" key="2">
    <source>
        <dbReference type="ARBA" id="ARBA00022946"/>
    </source>
</evidence>
<dbReference type="GO" id="GO:0003676">
    <property type="term" value="F:nucleic acid binding"/>
    <property type="evidence" value="ECO:0007669"/>
    <property type="project" value="InterPro"/>
</dbReference>
<keyword evidence="2" id="KW-0809">Transit peptide</keyword>
<name>A0A914BVS0_9BILA</name>
<proteinExistence type="inferred from homology"/>
<sequence>MLKRIVEEHKKNGKNFKIPWDDSEGVKKMLKNIERLIRQGVRPAFILDGCIKSPELFKALIQKNNHTWEIIDCLVGTCRFTFEDAMRLFSVYSEIFLEVGTEQMVQRLNIFFECGIPSGDEIAELIDNHPEILYDGDTKRMHETAQNLVHFFTQNERQKLLVKTPHVLLKIFEELEEKYEYIFFHMAMEAGELLVSKKWFERDLEEIMMRHQFLEKTGRYKMPDPKRPQLKKDNPLLDQILDTDEENFATSVAGVTLEEWNIYKLLDDKLKSFEGKEKPFERIKPSARKAYQRRKKEMQEKEDFVFDGSSDIEKVK</sequence>
<dbReference type="Gene3D" id="1.25.70.10">
    <property type="entry name" value="Transcription termination factor 3, mitochondrial"/>
    <property type="match status" value="1"/>
</dbReference>
<organism evidence="3 4">
    <name type="scientific">Acrobeloides nanus</name>
    <dbReference type="NCBI Taxonomy" id="290746"/>
    <lineage>
        <taxon>Eukaryota</taxon>
        <taxon>Metazoa</taxon>
        <taxon>Ecdysozoa</taxon>
        <taxon>Nematoda</taxon>
        <taxon>Chromadorea</taxon>
        <taxon>Rhabditida</taxon>
        <taxon>Tylenchina</taxon>
        <taxon>Cephalobomorpha</taxon>
        <taxon>Cephaloboidea</taxon>
        <taxon>Cephalobidae</taxon>
        <taxon>Acrobeloides</taxon>
    </lineage>
</organism>
<protein>
    <submittedName>
        <fullName evidence="4">Uncharacterized protein</fullName>
    </submittedName>
</protein>